<proteinExistence type="predicted"/>
<dbReference type="KEGG" id="nsg:H3L94_03510"/>
<dbReference type="InterPro" id="IPR003959">
    <property type="entry name" value="ATPase_AAA_core"/>
</dbReference>
<feature type="domain" description="ATPase AAA-type core" evidence="1">
    <location>
        <begin position="23"/>
        <end position="396"/>
    </location>
</feature>
<evidence type="ECO:0000313" key="3">
    <source>
        <dbReference type="Proteomes" id="UP000514752"/>
    </source>
</evidence>
<dbReference type="AlphaFoldDB" id="A0A7D7NCJ0"/>
<dbReference type="InterPro" id="IPR051396">
    <property type="entry name" value="Bact_Antivir_Def_Nuclease"/>
</dbReference>
<protein>
    <submittedName>
        <fullName evidence="2">AAA family ATPase</fullName>
    </submittedName>
</protein>
<sequence>MELNVRIKNFGKIRNADVAIRPFTVLTGCNSSGKSFVTRGLYSILYTLNQDLVFRHINSKLVAIRSWMDDLMGAIPRLSQSDISVIEDFERTAAYLQGQMAQQFDFLSLLKSRDLLLTFDPSAEQLEQHLQALKIQLKAGKGTKYRAVADSFLDLEHDLKEFRRSLRDWPGVYEDTLSNEIRKAFCGNFQTNNAKHLVSDYSFDHFVLDGETSVKVLPDGEVDFHIRPEVLDSAYRLRNVVYLESPVYFKMRQSLQELRVYSFSLARRGAVNPVPKYFYDLDNLLTAVLPDAPEKFTRIAEKIEDIINGRLVLTPQGEIVYQEDGRNPVSLNMASSGIANLGILALLLRRNVLDEGSFLFIDEPEINLHTTWQHVMVQILLDLSEAGVNVVIATHSLDMMHRLEHIVSEMEPEEAQSKVSVNRLSSEGETLPTTGSVLTDIYEAKQVLGAPYIDLMRERLP</sequence>
<name>A0A7D7NCJ0_9NEIS</name>
<dbReference type="InterPro" id="IPR027417">
    <property type="entry name" value="P-loop_NTPase"/>
</dbReference>
<dbReference type="Gene3D" id="3.40.50.300">
    <property type="entry name" value="P-loop containing nucleotide triphosphate hydrolases"/>
    <property type="match status" value="2"/>
</dbReference>
<organism evidence="2 3">
    <name type="scientific">Neisseria shayeganii</name>
    <dbReference type="NCBI Taxonomy" id="607712"/>
    <lineage>
        <taxon>Bacteria</taxon>
        <taxon>Pseudomonadati</taxon>
        <taxon>Pseudomonadota</taxon>
        <taxon>Betaproteobacteria</taxon>
        <taxon>Neisseriales</taxon>
        <taxon>Neisseriaceae</taxon>
        <taxon>Neisseria</taxon>
    </lineage>
</organism>
<dbReference type="Proteomes" id="UP000514752">
    <property type="component" value="Chromosome"/>
</dbReference>
<dbReference type="PANTHER" id="PTHR43581:SF4">
    <property type="entry name" value="ATP_GTP PHOSPHATASE"/>
    <property type="match status" value="1"/>
</dbReference>
<dbReference type="EMBL" id="CP059567">
    <property type="protein sequence ID" value="QMT41116.1"/>
    <property type="molecule type" value="Genomic_DNA"/>
</dbReference>
<reference evidence="2 3" key="1">
    <citation type="submission" date="2020-07" db="EMBL/GenBank/DDBJ databases">
        <title>Genomic diversity of species in the Neisseriaceae family.</title>
        <authorList>
            <person name="Vincent A.T."/>
            <person name="Bernet E."/>
            <person name="Veyrier F.J."/>
        </authorList>
    </citation>
    <scope>NUCLEOTIDE SEQUENCE [LARGE SCALE GENOMIC DNA]</scope>
    <source>
        <strain evidence="2 3">DSM 22244</strain>
    </source>
</reference>
<gene>
    <name evidence="2" type="ORF">H3L94_03510</name>
</gene>
<dbReference type="GO" id="GO:0005524">
    <property type="term" value="F:ATP binding"/>
    <property type="evidence" value="ECO:0007669"/>
    <property type="project" value="InterPro"/>
</dbReference>
<dbReference type="RefSeq" id="WP_182122677.1">
    <property type="nucleotide sequence ID" value="NZ_CP059567.1"/>
</dbReference>
<evidence type="ECO:0000259" key="1">
    <source>
        <dbReference type="Pfam" id="PF13304"/>
    </source>
</evidence>
<evidence type="ECO:0000313" key="2">
    <source>
        <dbReference type="EMBL" id="QMT41116.1"/>
    </source>
</evidence>
<dbReference type="SUPFAM" id="SSF52540">
    <property type="entry name" value="P-loop containing nucleoside triphosphate hydrolases"/>
    <property type="match status" value="1"/>
</dbReference>
<dbReference type="PANTHER" id="PTHR43581">
    <property type="entry name" value="ATP/GTP PHOSPHATASE"/>
    <property type="match status" value="1"/>
</dbReference>
<accession>A0A7D7NCJ0</accession>
<dbReference type="GO" id="GO:0016887">
    <property type="term" value="F:ATP hydrolysis activity"/>
    <property type="evidence" value="ECO:0007669"/>
    <property type="project" value="InterPro"/>
</dbReference>
<dbReference type="Pfam" id="PF13304">
    <property type="entry name" value="AAA_21"/>
    <property type="match status" value="1"/>
</dbReference>